<accession>A0A834Y1C1</accession>
<evidence type="ECO:0000313" key="7">
    <source>
        <dbReference type="Proteomes" id="UP000639338"/>
    </source>
</evidence>
<protein>
    <recommendedName>
        <fullName evidence="5">THAP-type domain-containing protein</fullName>
    </recommendedName>
</protein>
<reference evidence="6 7" key="1">
    <citation type="submission" date="2020-08" db="EMBL/GenBank/DDBJ databases">
        <title>Aphidius gifuensis genome sequencing and assembly.</title>
        <authorList>
            <person name="Du Z."/>
        </authorList>
    </citation>
    <scope>NUCLEOTIDE SEQUENCE [LARGE SCALE GENOMIC DNA]</scope>
    <source>
        <strain evidence="6">YNYX2018</strain>
        <tissue evidence="6">Adults</tissue>
    </source>
</reference>
<evidence type="ECO:0000256" key="2">
    <source>
        <dbReference type="ARBA" id="ARBA00022771"/>
    </source>
</evidence>
<dbReference type="EMBL" id="JACMRX010000002">
    <property type="protein sequence ID" value="KAF7996040.1"/>
    <property type="molecule type" value="Genomic_DNA"/>
</dbReference>
<name>A0A834Y1C1_APHGI</name>
<evidence type="ECO:0000256" key="1">
    <source>
        <dbReference type="ARBA" id="ARBA00022723"/>
    </source>
</evidence>
<feature type="domain" description="THAP-type" evidence="5">
    <location>
        <begin position="10"/>
        <end position="65"/>
    </location>
</feature>
<keyword evidence="4" id="KW-0238">DNA-binding</keyword>
<dbReference type="Pfam" id="PF05485">
    <property type="entry name" value="THAP"/>
    <property type="match status" value="1"/>
</dbReference>
<gene>
    <name evidence="6" type="ORF">HCN44_009825</name>
</gene>
<evidence type="ECO:0000259" key="5">
    <source>
        <dbReference type="Pfam" id="PF05485"/>
    </source>
</evidence>
<dbReference type="Proteomes" id="UP000639338">
    <property type="component" value="Unassembled WGS sequence"/>
</dbReference>
<keyword evidence="2" id="KW-0863">Zinc-finger</keyword>
<evidence type="ECO:0000313" key="6">
    <source>
        <dbReference type="EMBL" id="KAF7996040.1"/>
    </source>
</evidence>
<keyword evidence="1" id="KW-0479">Metal-binding</keyword>
<keyword evidence="3" id="KW-0862">Zinc</keyword>
<comment type="caution">
    <text evidence="6">The sequence shown here is derived from an EMBL/GenBank/DDBJ whole genome shotgun (WGS) entry which is preliminary data.</text>
</comment>
<dbReference type="GO" id="GO:0003677">
    <property type="term" value="F:DNA binding"/>
    <property type="evidence" value="ECO:0007669"/>
    <property type="project" value="UniProtKB-KW"/>
</dbReference>
<organism evidence="6 7">
    <name type="scientific">Aphidius gifuensis</name>
    <name type="common">Parasitoid wasp</name>
    <dbReference type="NCBI Taxonomy" id="684658"/>
    <lineage>
        <taxon>Eukaryota</taxon>
        <taxon>Metazoa</taxon>
        <taxon>Ecdysozoa</taxon>
        <taxon>Arthropoda</taxon>
        <taxon>Hexapoda</taxon>
        <taxon>Insecta</taxon>
        <taxon>Pterygota</taxon>
        <taxon>Neoptera</taxon>
        <taxon>Endopterygota</taxon>
        <taxon>Hymenoptera</taxon>
        <taxon>Apocrita</taxon>
        <taxon>Ichneumonoidea</taxon>
        <taxon>Braconidae</taxon>
        <taxon>Aphidiinae</taxon>
        <taxon>Aphidius</taxon>
    </lineage>
</organism>
<evidence type="ECO:0000256" key="3">
    <source>
        <dbReference type="ARBA" id="ARBA00022833"/>
    </source>
</evidence>
<sequence>MMIIIMGEIRRLALWVKNVGDEDLLSLPPATLHKTRRICYLHFAEDDFTTDKINNLKSTAHPTIFDETVKQLSDESIKHLQNELVSKIKKSGNLKHKQYTNILALWVKNVGDEDLLSLPPATLHKTRRITLDR</sequence>
<dbReference type="GO" id="GO:0008270">
    <property type="term" value="F:zinc ion binding"/>
    <property type="evidence" value="ECO:0007669"/>
    <property type="project" value="UniProtKB-KW"/>
</dbReference>
<dbReference type="InterPro" id="IPR006612">
    <property type="entry name" value="THAP_Znf"/>
</dbReference>
<dbReference type="SUPFAM" id="SSF57716">
    <property type="entry name" value="Glucocorticoid receptor-like (DNA-binding domain)"/>
    <property type="match status" value="1"/>
</dbReference>
<keyword evidence="7" id="KW-1185">Reference proteome</keyword>
<dbReference type="AlphaFoldDB" id="A0A834Y1C1"/>
<proteinExistence type="predicted"/>
<evidence type="ECO:0000256" key="4">
    <source>
        <dbReference type="ARBA" id="ARBA00023125"/>
    </source>
</evidence>